<gene>
    <name evidence="8" type="ORF">GEV47_09240</name>
</gene>
<evidence type="ECO:0000256" key="3">
    <source>
        <dbReference type="ARBA" id="ARBA00022896"/>
    </source>
</evidence>
<evidence type="ECO:0000313" key="9">
    <source>
        <dbReference type="Proteomes" id="UP000451565"/>
    </source>
</evidence>
<dbReference type="InterPro" id="IPR044862">
    <property type="entry name" value="Pro_4_hyd_alph_FE2OG_OXY"/>
</dbReference>
<dbReference type="GO" id="GO:0071456">
    <property type="term" value="P:cellular response to hypoxia"/>
    <property type="evidence" value="ECO:0007669"/>
    <property type="project" value="TreeGrafter"/>
</dbReference>
<keyword evidence="9" id="KW-1185">Reference proteome</keyword>
<dbReference type="InterPro" id="IPR006620">
    <property type="entry name" value="Pro_4_hyd_alph"/>
</dbReference>
<dbReference type="RefSeq" id="WP_153234481.1">
    <property type="nucleotide sequence ID" value="NZ_WINI01000004.1"/>
</dbReference>
<evidence type="ECO:0000256" key="4">
    <source>
        <dbReference type="ARBA" id="ARBA00022964"/>
    </source>
</evidence>
<comment type="caution">
    <text evidence="8">The sequence shown here is derived from an EMBL/GenBank/DDBJ whole genome shotgun (WGS) entry which is preliminary data.</text>
</comment>
<accession>A0A843YS97</accession>
<comment type="cofactor">
    <cofactor evidence="1">
        <name>L-ascorbate</name>
        <dbReference type="ChEBI" id="CHEBI:38290"/>
    </cofactor>
</comment>
<dbReference type="GO" id="GO:0008198">
    <property type="term" value="F:ferrous iron binding"/>
    <property type="evidence" value="ECO:0007669"/>
    <property type="project" value="TreeGrafter"/>
</dbReference>
<keyword evidence="6" id="KW-0408">Iron</keyword>
<dbReference type="EMBL" id="WINI01000004">
    <property type="protein sequence ID" value="MQR00867.1"/>
    <property type="molecule type" value="Genomic_DNA"/>
</dbReference>
<evidence type="ECO:0000259" key="7">
    <source>
        <dbReference type="PROSITE" id="PS51471"/>
    </source>
</evidence>
<dbReference type="InterPro" id="IPR051559">
    <property type="entry name" value="HIF_prolyl_hydroxylases"/>
</dbReference>
<evidence type="ECO:0000256" key="2">
    <source>
        <dbReference type="ARBA" id="ARBA00022723"/>
    </source>
</evidence>
<dbReference type="GO" id="GO:0031543">
    <property type="term" value="F:peptidyl-proline dioxygenase activity"/>
    <property type="evidence" value="ECO:0007669"/>
    <property type="project" value="TreeGrafter"/>
</dbReference>
<feature type="domain" description="Fe2OG dioxygenase" evidence="7">
    <location>
        <begin position="106"/>
        <end position="203"/>
    </location>
</feature>
<organism evidence="8 9">
    <name type="scientific">Glaciimonas soli</name>
    <dbReference type="NCBI Taxonomy" id="2590999"/>
    <lineage>
        <taxon>Bacteria</taxon>
        <taxon>Pseudomonadati</taxon>
        <taxon>Pseudomonadota</taxon>
        <taxon>Betaproteobacteria</taxon>
        <taxon>Burkholderiales</taxon>
        <taxon>Oxalobacteraceae</taxon>
        <taxon>Glaciimonas</taxon>
    </lineage>
</organism>
<name>A0A843YS97_9BURK</name>
<dbReference type="InterPro" id="IPR005123">
    <property type="entry name" value="Oxoglu/Fe-dep_dioxygenase_dom"/>
</dbReference>
<dbReference type="Proteomes" id="UP000451565">
    <property type="component" value="Unassembled WGS sequence"/>
</dbReference>
<dbReference type="PANTHER" id="PTHR12907">
    <property type="entry name" value="EGL NINE HOMOLOG-RELATED"/>
    <property type="match status" value="1"/>
</dbReference>
<evidence type="ECO:0000313" key="8">
    <source>
        <dbReference type="EMBL" id="MQR00867.1"/>
    </source>
</evidence>
<sequence length="204" mass="23040">MSISSPLMQQINHSIIDDLAEHGWSHQRDFLSPELTLALAAQCRANAAAGNLIAAGVGRGTERTVQQGIRGDHIQWLEAGQSDPTDQFLQIIEQLRCRLNQELYLGLEEVECHFALYPPGAFYQKHVDRFHDDDHRVVSMVIYLNQDWLPEHGGALRLYPEGEPERDILPLGASLVLFLSAALPHEVLAATRERLSLTGWFRRR</sequence>
<dbReference type="AlphaFoldDB" id="A0A843YS97"/>
<evidence type="ECO:0000256" key="1">
    <source>
        <dbReference type="ARBA" id="ARBA00001961"/>
    </source>
</evidence>
<protein>
    <submittedName>
        <fullName evidence="8">2OG-Fe(II) oxygenase</fullName>
    </submittedName>
</protein>
<dbReference type="Pfam" id="PF13640">
    <property type="entry name" value="2OG-FeII_Oxy_3"/>
    <property type="match status" value="1"/>
</dbReference>
<dbReference type="SMART" id="SM00702">
    <property type="entry name" value="P4Hc"/>
    <property type="match status" value="1"/>
</dbReference>
<dbReference type="OrthoDB" id="9783171at2"/>
<dbReference type="PANTHER" id="PTHR12907:SF26">
    <property type="entry name" value="HIF PROLYL HYDROXYLASE, ISOFORM C"/>
    <property type="match status" value="1"/>
</dbReference>
<reference evidence="8 9" key="1">
    <citation type="submission" date="2019-10" db="EMBL/GenBank/DDBJ databases">
        <title>Glaciimonas soli sp. nov., a psychrophilic bacterium isolated from the forest soil of a high elevation mountain in Taiwan.</title>
        <authorList>
            <person name="Wang L.-T."/>
            <person name="Shieh W.Y."/>
        </authorList>
    </citation>
    <scope>NUCLEOTIDE SEQUENCE [LARGE SCALE GENOMIC DNA]</scope>
    <source>
        <strain evidence="8 9">GS1</strain>
    </source>
</reference>
<evidence type="ECO:0000256" key="5">
    <source>
        <dbReference type="ARBA" id="ARBA00023002"/>
    </source>
</evidence>
<keyword evidence="2" id="KW-0479">Metal-binding</keyword>
<keyword evidence="5" id="KW-0560">Oxidoreductase</keyword>
<dbReference type="PROSITE" id="PS51471">
    <property type="entry name" value="FE2OG_OXY"/>
    <property type="match status" value="1"/>
</dbReference>
<evidence type="ECO:0000256" key="6">
    <source>
        <dbReference type="ARBA" id="ARBA00023004"/>
    </source>
</evidence>
<keyword evidence="4" id="KW-0223">Dioxygenase</keyword>
<dbReference type="Gene3D" id="2.60.120.620">
    <property type="entry name" value="q2cbj1_9rhob like domain"/>
    <property type="match status" value="1"/>
</dbReference>
<keyword evidence="3" id="KW-0847">Vitamin C</keyword>
<dbReference type="GO" id="GO:0031418">
    <property type="term" value="F:L-ascorbic acid binding"/>
    <property type="evidence" value="ECO:0007669"/>
    <property type="project" value="UniProtKB-KW"/>
</dbReference>
<proteinExistence type="predicted"/>